<evidence type="ECO:0000313" key="5">
    <source>
        <dbReference type="EMBL" id="KAI5068092.1"/>
    </source>
</evidence>
<dbReference type="InterPro" id="IPR003265">
    <property type="entry name" value="HhH-GPD_domain"/>
</dbReference>
<dbReference type="PANTHER" id="PTHR15074:SF0">
    <property type="entry name" value="METHYL-CPG-BINDING DOMAIN PROTEIN 4-LIKE PROTEIN"/>
    <property type="match status" value="1"/>
</dbReference>
<evidence type="ECO:0000256" key="2">
    <source>
        <dbReference type="ARBA" id="ARBA00023242"/>
    </source>
</evidence>
<dbReference type="SUPFAM" id="SSF48150">
    <property type="entry name" value="DNA-glycosylase"/>
    <property type="match status" value="1"/>
</dbReference>
<dbReference type="PANTHER" id="PTHR15074">
    <property type="entry name" value="METHYL-CPG-BINDING PROTEIN"/>
    <property type="match status" value="1"/>
</dbReference>
<keyword evidence="2" id="KW-0539">Nucleus</keyword>
<dbReference type="GO" id="GO:0005634">
    <property type="term" value="C:nucleus"/>
    <property type="evidence" value="ECO:0007669"/>
    <property type="project" value="UniProtKB-SubCell"/>
</dbReference>
<dbReference type="Gene3D" id="1.10.340.30">
    <property type="entry name" value="Hypothetical protein, domain 2"/>
    <property type="match status" value="1"/>
</dbReference>
<sequence length="509" mass="57067">MVEVYKWGGNAPKTFASRSEPLTLPDGEEESAGSGCTGSYSSPSPSLPQSMGHAGTIQTMKTDGGSGDMPNRALSLAPGWHKPCRRQKKQRSFQRSSTRQLVFSVEDMDAKGTAKRTMKPKKTIKKNQCKRRKVELKQDGSQLISQVQSCNLPDFYDDSECENGLPFTQEFYSPGISCSPGQHSPSKLAAWREEEGDTQRARNRDTHGKSPYFMSSQRNAKVKGANKDKRRTTKKSERSSAQMKPCTQKWRKEDSVAKVKADITEIKHLPGGGSECVDLEDCGEHSAHSSKQPLNPFDSGVLCSKATSRTKKSSYFEATVKALGQRHIVNKTWVPPISVHALIQEELYKEPWKVLVACMLLNKTSGKQMRKIIWDLFDLCPTPEAAVEVETSKIEDVIRGLGLQNKRARMIQKFSKDYLGKDWTNVGQLHGIGKYATDAYAIFCEGRWQEVKPEDHKLVDYWKYLCATEGLGYAFKDDREKGHELQTSVEINFRGAASRDIFSAMKLDQ</sequence>
<comment type="subcellular location">
    <subcellularLocation>
        <location evidence="1">Nucleus</location>
    </subcellularLocation>
</comment>
<dbReference type="InterPro" id="IPR011257">
    <property type="entry name" value="DNA_glycosylase"/>
</dbReference>
<feature type="compositionally biased region" description="Basic residues" evidence="3">
    <location>
        <begin position="82"/>
        <end position="92"/>
    </location>
</feature>
<dbReference type="OrthoDB" id="10265068at2759"/>
<dbReference type="InterPro" id="IPR045138">
    <property type="entry name" value="MeCP2/MBD4"/>
</dbReference>
<feature type="compositionally biased region" description="Basic and acidic residues" evidence="3">
    <location>
        <begin position="190"/>
        <end position="208"/>
    </location>
</feature>
<dbReference type="EMBL" id="JABFUD020000016">
    <property type="protein sequence ID" value="KAI5068092.1"/>
    <property type="molecule type" value="Genomic_DNA"/>
</dbReference>
<keyword evidence="6" id="KW-1185">Reference proteome</keyword>
<evidence type="ECO:0000256" key="1">
    <source>
        <dbReference type="ARBA" id="ARBA00004123"/>
    </source>
</evidence>
<feature type="region of interest" description="Disordered" evidence="3">
    <location>
        <begin position="176"/>
        <end position="251"/>
    </location>
</feature>
<protein>
    <recommendedName>
        <fullName evidence="4">HhH-GPD domain-containing protein</fullName>
    </recommendedName>
</protein>
<dbReference type="GO" id="GO:0003677">
    <property type="term" value="F:DNA binding"/>
    <property type="evidence" value="ECO:0007669"/>
    <property type="project" value="InterPro"/>
</dbReference>
<reference evidence="5" key="1">
    <citation type="submission" date="2021-01" db="EMBL/GenBank/DDBJ databases">
        <title>Adiantum capillus-veneris genome.</title>
        <authorList>
            <person name="Fang Y."/>
            <person name="Liao Q."/>
        </authorList>
    </citation>
    <scope>NUCLEOTIDE SEQUENCE</scope>
    <source>
        <strain evidence="5">H3</strain>
        <tissue evidence="5">Leaf</tissue>
    </source>
</reference>
<feature type="compositionally biased region" description="Low complexity" evidence="3">
    <location>
        <begin position="33"/>
        <end position="52"/>
    </location>
</feature>
<accession>A0A9D4ZBR1</accession>
<feature type="domain" description="HhH-GPD" evidence="4">
    <location>
        <begin position="356"/>
        <end position="430"/>
    </location>
</feature>
<dbReference type="AlphaFoldDB" id="A0A9D4ZBR1"/>
<evidence type="ECO:0000259" key="4">
    <source>
        <dbReference type="Pfam" id="PF00730"/>
    </source>
</evidence>
<dbReference type="FunFam" id="1.10.340.30:FF:000007">
    <property type="entry name" value="Methyl-CpG-binding domain protein 4"/>
    <property type="match status" value="1"/>
</dbReference>
<name>A0A9D4ZBR1_ADICA</name>
<evidence type="ECO:0000313" key="6">
    <source>
        <dbReference type="Proteomes" id="UP000886520"/>
    </source>
</evidence>
<proteinExistence type="predicted"/>
<dbReference type="Proteomes" id="UP000886520">
    <property type="component" value="Chromosome 16"/>
</dbReference>
<organism evidence="5 6">
    <name type="scientific">Adiantum capillus-veneris</name>
    <name type="common">Maidenhair fern</name>
    <dbReference type="NCBI Taxonomy" id="13818"/>
    <lineage>
        <taxon>Eukaryota</taxon>
        <taxon>Viridiplantae</taxon>
        <taxon>Streptophyta</taxon>
        <taxon>Embryophyta</taxon>
        <taxon>Tracheophyta</taxon>
        <taxon>Polypodiopsida</taxon>
        <taxon>Polypodiidae</taxon>
        <taxon>Polypodiales</taxon>
        <taxon>Pteridineae</taxon>
        <taxon>Pteridaceae</taxon>
        <taxon>Vittarioideae</taxon>
        <taxon>Adiantum</taxon>
    </lineage>
</organism>
<dbReference type="Pfam" id="PF00730">
    <property type="entry name" value="HhH-GPD"/>
    <property type="match status" value="1"/>
</dbReference>
<dbReference type="GO" id="GO:0003824">
    <property type="term" value="F:catalytic activity"/>
    <property type="evidence" value="ECO:0007669"/>
    <property type="project" value="InterPro"/>
</dbReference>
<dbReference type="GO" id="GO:0006284">
    <property type="term" value="P:base-excision repair"/>
    <property type="evidence" value="ECO:0007669"/>
    <property type="project" value="InterPro"/>
</dbReference>
<gene>
    <name evidence="5" type="ORF">GOP47_0016437</name>
</gene>
<evidence type="ECO:0000256" key="3">
    <source>
        <dbReference type="SAM" id="MobiDB-lite"/>
    </source>
</evidence>
<feature type="region of interest" description="Disordered" evidence="3">
    <location>
        <begin position="1"/>
        <end position="98"/>
    </location>
</feature>
<comment type="caution">
    <text evidence="5">The sequence shown here is derived from an EMBL/GenBank/DDBJ whole genome shotgun (WGS) entry which is preliminary data.</text>
</comment>